<dbReference type="InterPro" id="IPR018313">
    <property type="entry name" value="SBP_3_CS"/>
</dbReference>
<dbReference type="KEGG" id="pin:Ping_0296"/>
<dbReference type="PANTHER" id="PTHR35936:SF20">
    <property type="entry name" value="ABC TRANSPORTER ARGININE-BINDING PROTEIN 2-RELATED"/>
    <property type="match status" value="1"/>
</dbReference>
<evidence type="ECO:0000256" key="4">
    <source>
        <dbReference type="RuleBase" id="RU003744"/>
    </source>
</evidence>
<name>A1SRP7_PSYIN</name>
<dbReference type="SUPFAM" id="SSF53850">
    <property type="entry name" value="Periplasmic binding protein-like II"/>
    <property type="match status" value="1"/>
</dbReference>
<dbReference type="PANTHER" id="PTHR35936">
    <property type="entry name" value="MEMBRANE-BOUND LYTIC MUREIN TRANSGLYCOSYLASE F"/>
    <property type="match status" value="1"/>
</dbReference>
<dbReference type="GO" id="GO:0030313">
    <property type="term" value="C:cell envelope"/>
    <property type="evidence" value="ECO:0007669"/>
    <property type="project" value="UniProtKB-SubCell"/>
</dbReference>
<sequence>MNWILNNMLILRFFLSIFLLFSPLTVLSSTAVPNDNIKVRFATDANYYPFEYLDEQQQIQGFDIDMAKAICKAVNLTCSFHHQRFESLLLSLSFARFDAVISALDITSERLKTVGFTNSYYENTPVFISKKSAEERFSTVGKFIGVRSNSSNQEYLIKYEKENSFIISYVTYYEILSDLSAEKIDAAFVDQAVASEFLKQKDNRIHFDVQKINSSQRKLFSQGYGIAIQKGNVILQNRLNLGLKIITENGTYQKIYERYF</sequence>
<dbReference type="Gene3D" id="3.40.190.10">
    <property type="entry name" value="Periplasmic binding protein-like II"/>
    <property type="match status" value="2"/>
</dbReference>
<comment type="subcellular location">
    <subcellularLocation>
        <location evidence="1">Cell envelope</location>
    </subcellularLocation>
</comment>
<dbReference type="eggNOG" id="COG0834">
    <property type="taxonomic scope" value="Bacteria"/>
</dbReference>
<dbReference type="Proteomes" id="UP000000639">
    <property type="component" value="Chromosome"/>
</dbReference>
<gene>
    <name evidence="6" type="ordered locus">Ping_0296</name>
</gene>
<dbReference type="AlphaFoldDB" id="A1SRP7"/>
<dbReference type="PROSITE" id="PS01039">
    <property type="entry name" value="SBP_BACTERIAL_3"/>
    <property type="match status" value="1"/>
</dbReference>
<evidence type="ECO:0000256" key="2">
    <source>
        <dbReference type="ARBA" id="ARBA00010333"/>
    </source>
</evidence>
<dbReference type="STRING" id="357804.Ping_0296"/>
<keyword evidence="3" id="KW-0732">Signal</keyword>
<dbReference type="InterPro" id="IPR001638">
    <property type="entry name" value="Solute-binding_3/MltF_N"/>
</dbReference>
<dbReference type="RefSeq" id="WP_011768721.1">
    <property type="nucleotide sequence ID" value="NC_008709.1"/>
</dbReference>
<accession>A1SRP7</accession>
<evidence type="ECO:0000313" key="7">
    <source>
        <dbReference type="Proteomes" id="UP000000639"/>
    </source>
</evidence>
<dbReference type="HOGENOM" id="CLU_019602_18_0_6"/>
<evidence type="ECO:0000256" key="1">
    <source>
        <dbReference type="ARBA" id="ARBA00004196"/>
    </source>
</evidence>
<feature type="domain" description="Solute-binding protein family 3/N-terminal" evidence="5">
    <location>
        <begin position="38"/>
        <end position="260"/>
    </location>
</feature>
<evidence type="ECO:0000313" key="6">
    <source>
        <dbReference type="EMBL" id="ABM02162.1"/>
    </source>
</evidence>
<dbReference type="SMART" id="SM00062">
    <property type="entry name" value="PBPb"/>
    <property type="match status" value="1"/>
</dbReference>
<dbReference type="Pfam" id="PF00497">
    <property type="entry name" value="SBP_bac_3"/>
    <property type="match status" value="1"/>
</dbReference>
<organism evidence="6 7">
    <name type="scientific">Psychromonas ingrahamii (strain DSM 17664 / CCUG 51855 / 37)</name>
    <dbReference type="NCBI Taxonomy" id="357804"/>
    <lineage>
        <taxon>Bacteria</taxon>
        <taxon>Pseudomonadati</taxon>
        <taxon>Pseudomonadota</taxon>
        <taxon>Gammaproteobacteria</taxon>
        <taxon>Alteromonadales</taxon>
        <taxon>Psychromonadaceae</taxon>
        <taxon>Psychromonas</taxon>
    </lineage>
</organism>
<keyword evidence="7" id="KW-1185">Reference proteome</keyword>
<dbReference type="EMBL" id="CP000510">
    <property type="protein sequence ID" value="ABM02162.1"/>
    <property type="molecule type" value="Genomic_DNA"/>
</dbReference>
<reference evidence="6 7" key="1">
    <citation type="submission" date="2007-01" db="EMBL/GenBank/DDBJ databases">
        <title>Complete sequence of Psychromonas ingrahamii 37.</title>
        <authorList>
            <consortium name="US DOE Joint Genome Institute"/>
            <person name="Copeland A."/>
            <person name="Lucas S."/>
            <person name="Lapidus A."/>
            <person name="Barry K."/>
            <person name="Detter J.C."/>
            <person name="Glavina del Rio T."/>
            <person name="Hammon N."/>
            <person name="Israni S."/>
            <person name="Dalin E."/>
            <person name="Tice H."/>
            <person name="Pitluck S."/>
            <person name="Thompson L.S."/>
            <person name="Brettin T."/>
            <person name="Bruce D."/>
            <person name="Han C."/>
            <person name="Tapia R."/>
            <person name="Schmutz J."/>
            <person name="Larimer F."/>
            <person name="Land M."/>
            <person name="Hauser L."/>
            <person name="Kyrpides N."/>
            <person name="Ivanova N."/>
            <person name="Staley J."/>
            <person name="Richardson P."/>
        </authorList>
    </citation>
    <scope>NUCLEOTIDE SEQUENCE [LARGE SCALE GENOMIC DNA]</scope>
    <source>
        <strain evidence="6 7">37</strain>
    </source>
</reference>
<evidence type="ECO:0000256" key="3">
    <source>
        <dbReference type="ARBA" id="ARBA00022729"/>
    </source>
</evidence>
<evidence type="ECO:0000259" key="5">
    <source>
        <dbReference type="SMART" id="SM00062"/>
    </source>
</evidence>
<protein>
    <submittedName>
        <fullName evidence="6">Amino acid ABC transporter substrate-binding protein, PAAT family</fullName>
    </submittedName>
</protein>
<proteinExistence type="inferred from homology"/>
<comment type="similarity">
    <text evidence="2 4">Belongs to the bacterial solute-binding protein 3 family.</text>
</comment>